<reference evidence="4 5" key="1">
    <citation type="submission" date="2014-03" db="EMBL/GenBank/DDBJ databases">
        <title>Draft Genome of Photorhabdus temperata Meg1.</title>
        <authorList>
            <person name="Hurst S.G.IV."/>
            <person name="Morris K."/>
            <person name="Thomas K."/>
            <person name="Tisa L.S."/>
        </authorList>
    </citation>
    <scope>NUCLEOTIDE SEQUENCE [LARGE SCALE GENOMIC DNA]</scope>
    <source>
        <strain evidence="4 5">Meg1</strain>
    </source>
</reference>
<dbReference type="EC" id="1.2.1.39" evidence="4"/>
<dbReference type="EMBL" id="JGVH01000036">
    <property type="protein sequence ID" value="KER03118.1"/>
    <property type="molecule type" value="Genomic_DNA"/>
</dbReference>
<protein>
    <submittedName>
        <fullName evidence="4">NAD-dependent aldehyde dehydrogenase</fullName>
        <ecNumber evidence="4">1.2.1.39</ecNumber>
    </submittedName>
</protein>
<evidence type="ECO:0000313" key="5">
    <source>
        <dbReference type="Proteomes" id="UP000028002"/>
    </source>
</evidence>
<keyword evidence="2 4" id="KW-0560">Oxidoreductase</keyword>
<dbReference type="FunFam" id="3.40.605.10:FF:000007">
    <property type="entry name" value="NAD/NADP-dependent betaine aldehyde dehydrogenase"/>
    <property type="match status" value="1"/>
</dbReference>
<dbReference type="PROSITE" id="PS00070">
    <property type="entry name" value="ALDEHYDE_DEHYDR_CYS"/>
    <property type="match status" value="1"/>
</dbReference>
<evidence type="ECO:0000256" key="2">
    <source>
        <dbReference type="ARBA" id="ARBA00023002"/>
    </source>
</evidence>
<evidence type="ECO:0000256" key="1">
    <source>
        <dbReference type="ARBA" id="ARBA00009986"/>
    </source>
</evidence>
<dbReference type="Pfam" id="PF00171">
    <property type="entry name" value="Aldedh"/>
    <property type="match status" value="1"/>
</dbReference>
<comment type="similarity">
    <text evidence="1">Belongs to the aldehyde dehydrogenase family.</text>
</comment>
<comment type="caution">
    <text evidence="4">The sequence shown here is derived from an EMBL/GenBank/DDBJ whole genome shotgun (WGS) entry which is preliminary data.</text>
</comment>
<feature type="domain" description="Aldehyde dehydrogenase" evidence="3">
    <location>
        <begin position="30"/>
        <end position="493"/>
    </location>
</feature>
<dbReference type="AlphaFoldDB" id="A0A081RWR5"/>
<dbReference type="Gene3D" id="3.40.309.10">
    <property type="entry name" value="Aldehyde Dehydrogenase, Chain A, domain 2"/>
    <property type="match status" value="1"/>
</dbReference>
<dbReference type="InterPro" id="IPR016161">
    <property type="entry name" value="Ald_DH/histidinol_DH"/>
</dbReference>
<dbReference type="Gene3D" id="3.40.605.10">
    <property type="entry name" value="Aldehyde Dehydrogenase, Chain A, domain 1"/>
    <property type="match status" value="1"/>
</dbReference>
<organism evidence="4 5">
    <name type="scientific">Photorhabdus temperata subsp. temperata Meg1</name>
    <dbReference type="NCBI Taxonomy" id="1393735"/>
    <lineage>
        <taxon>Bacteria</taxon>
        <taxon>Pseudomonadati</taxon>
        <taxon>Pseudomonadota</taxon>
        <taxon>Gammaproteobacteria</taxon>
        <taxon>Enterobacterales</taxon>
        <taxon>Morganellaceae</taxon>
        <taxon>Photorhabdus</taxon>
    </lineage>
</organism>
<dbReference type="SUPFAM" id="SSF53720">
    <property type="entry name" value="ALDH-like"/>
    <property type="match status" value="1"/>
</dbReference>
<dbReference type="Proteomes" id="UP000028002">
    <property type="component" value="Unassembled WGS sequence"/>
</dbReference>
<dbReference type="RefSeq" id="WP_036839103.1">
    <property type="nucleotide sequence ID" value="NZ_CAWLUD010000036.1"/>
</dbReference>
<dbReference type="InterPro" id="IPR015590">
    <property type="entry name" value="Aldehyde_DH_dom"/>
</dbReference>
<evidence type="ECO:0000313" key="4">
    <source>
        <dbReference type="EMBL" id="KER03118.1"/>
    </source>
</evidence>
<proteinExistence type="inferred from homology"/>
<dbReference type="InterPro" id="IPR016162">
    <property type="entry name" value="Ald_DH_N"/>
</dbReference>
<dbReference type="GO" id="GO:0008957">
    <property type="term" value="F:phenylacetaldehyde dehydrogenase (NAD+) activity"/>
    <property type="evidence" value="ECO:0007669"/>
    <property type="project" value="UniProtKB-EC"/>
</dbReference>
<sequence>MNDITLLQQVTAFLQRNHGHYIHGQLVGGQGNETFSVVNPATDEVITTVNQGGEAEVNAAMQAAHAAFHGVWAQTSPMERGNCLNRLADLLLAHREELAQLESICSGKTIQLSRMLEIDSSVQFLRYFAGWSSKISGETLNVSLPSFKGEQYTAFTRREPIGVVAGIIPWNFSIIVAIWKMAAALTCGCTIVLKPSEYTPLTMLRVAELAKEAGIPDGVINVVNGSGSVLGPALINHPLCAKVTFTGSVPTGIAVGKSAMEQGLTRVTLELGGKNGAAFLPDMSAEKIVDGVLEAGYLNQGQICAAAERFYIPASRMDEVLKLLSERLAVMNIGSPLDESTEMGPLANKEHYNKILSLFDKARQEGSEIVYGGYALEGPGCFVAPTVIRANSPEDSLMKEETFGPVGTFLSYNDEEELIGLMNSTPFGLAASLWTNDLSKAMRMIPRIEAGTVWVNMHTFLDPALPFGGTKSSGIGREFGSAFIEHYTELKSVMVRY</sequence>
<dbReference type="InterPro" id="IPR016163">
    <property type="entry name" value="Ald_DH_C"/>
</dbReference>
<dbReference type="InterPro" id="IPR016160">
    <property type="entry name" value="Ald_DH_CS_CYS"/>
</dbReference>
<evidence type="ECO:0000259" key="3">
    <source>
        <dbReference type="Pfam" id="PF00171"/>
    </source>
</evidence>
<dbReference type="PANTHER" id="PTHR11699">
    <property type="entry name" value="ALDEHYDE DEHYDROGENASE-RELATED"/>
    <property type="match status" value="1"/>
</dbReference>
<dbReference type="PATRIC" id="fig|1393735.3.peg.2309"/>
<accession>A0A081RWR5</accession>
<gene>
    <name evidence="4" type="ORF">MEG1DRAFT_02254</name>
</gene>
<name>A0A081RWR5_PHOTE</name>